<feature type="domain" description="Ribosomal RNA methyltransferase FtsJ" evidence="9">
    <location>
        <begin position="21"/>
        <end position="198"/>
    </location>
</feature>
<reference evidence="10 11" key="1">
    <citation type="submission" date="2021-04" db="EMBL/GenBank/DDBJ databases">
        <authorList>
            <person name="Bliznina A."/>
        </authorList>
    </citation>
    <scope>NUCLEOTIDE SEQUENCE [LARGE SCALE GENOMIC DNA]</scope>
</reference>
<dbReference type="SUPFAM" id="SSF53335">
    <property type="entry name" value="S-adenosyl-L-methionine-dependent methyltransferases"/>
    <property type="match status" value="1"/>
</dbReference>
<evidence type="ECO:0000256" key="6">
    <source>
        <dbReference type="ARBA" id="ARBA00048902"/>
    </source>
</evidence>
<dbReference type="InterPro" id="IPR050082">
    <property type="entry name" value="RNA_methyltr_RlmE"/>
</dbReference>
<evidence type="ECO:0000256" key="2">
    <source>
        <dbReference type="ARBA" id="ARBA00022603"/>
    </source>
</evidence>
<comment type="similarity">
    <text evidence="7">Belongs to the class I-like SAM-binding methyltransferase superfamily. RNA methyltransferase RlmE family. TRM7 subfamily.</text>
</comment>
<gene>
    <name evidence="10" type="ORF">OKIOD_LOCUS3279</name>
</gene>
<organism evidence="10 11">
    <name type="scientific">Oikopleura dioica</name>
    <name type="common">Tunicate</name>
    <dbReference type="NCBI Taxonomy" id="34765"/>
    <lineage>
        <taxon>Eukaryota</taxon>
        <taxon>Metazoa</taxon>
        <taxon>Chordata</taxon>
        <taxon>Tunicata</taxon>
        <taxon>Appendicularia</taxon>
        <taxon>Copelata</taxon>
        <taxon>Oikopleuridae</taxon>
        <taxon>Oikopleura</taxon>
    </lineage>
</organism>
<evidence type="ECO:0000256" key="4">
    <source>
        <dbReference type="ARBA" id="ARBA00022691"/>
    </source>
</evidence>
<dbReference type="InterPro" id="IPR028590">
    <property type="entry name" value="RNA_methyltr_E_TRM7"/>
</dbReference>
<feature type="binding site" evidence="7">
    <location>
        <position position="55"/>
    </location>
    <ligand>
        <name>S-adenosyl-L-methionine</name>
        <dbReference type="ChEBI" id="CHEBI:59789"/>
    </ligand>
</feature>
<dbReference type="Gene3D" id="3.40.50.150">
    <property type="entry name" value="Vaccinia Virus protein VP39"/>
    <property type="match status" value="1"/>
</dbReference>
<name>A0ABN7S0C3_OIKDI</name>
<dbReference type="HAMAP" id="MF_01547">
    <property type="entry name" value="RNA_methyltr_E"/>
    <property type="match status" value="1"/>
</dbReference>
<accession>A0ABN7S0C3</accession>
<dbReference type="Pfam" id="PF01728">
    <property type="entry name" value="FtsJ"/>
    <property type="match status" value="1"/>
</dbReference>
<dbReference type="PANTHER" id="PTHR10920:SF12">
    <property type="entry name" value="TRNA (CYTIDINE(32)_GUANOSINE(34)-2'-O)-METHYLTRANSFERASE-RELATED"/>
    <property type="match status" value="1"/>
</dbReference>
<dbReference type="EC" id="2.1.1.205" evidence="7"/>
<feature type="region of interest" description="Disordered" evidence="8">
    <location>
        <begin position="284"/>
        <end position="303"/>
    </location>
</feature>
<evidence type="ECO:0000259" key="9">
    <source>
        <dbReference type="Pfam" id="PF01728"/>
    </source>
</evidence>
<dbReference type="PANTHER" id="PTHR10920">
    <property type="entry name" value="RIBOSOMAL RNA METHYLTRANSFERASE"/>
    <property type="match status" value="1"/>
</dbReference>
<feature type="binding site" evidence="7">
    <location>
        <position position="75"/>
    </location>
    <ligand>
        <name>S-adenosyl-L-methionine</name>
        <dbReference type="ChEBI" id="CHEBI:59789"/>
    </ligand>
</feature>
<evidence type="ECO:0000256" key="3">
    <source>
        <dbReference type="ARBA" id="ARBA00022679"/>
    </source>
</evidence>
<evidence type="ECO:0000313" key="11">
    <source>
        <dbReference type="Proteomes" id="UP001158576"/>
    </source>
</evidence>
<dbReference type="Proteomes" id="UP001158576">
    <property type="component" value="Chromosome PAR"/>
</dbReference>
<feature type="binding site" evidence="7">
    <location>
        <position position="116"/>
    </location>
    <ligand>
        <name>S-adenosyl-L-methionine</name>
        <dbReference type="ChEBI" id="CHEBI:59789"/>
    </ligand>
</feature>
<evidence type="ECO:0000256" key="8">
    <source>
        <dbReference type="SAM" id="MobiDB-lite"/>
    </source>
</evidence>
<dbReference type="InterPro" id="IPR015507">
    <property type="entry name" value="rRNA-MeTfrase_E"/>
</dbReference>
<proteinExistence type="inferred from homology"/>
<comment type="subcellular location">
    <subcellularLocation>
        <location evidence="7">Cytoplasm</location>
    </subcellularLocation>
</comment>
<comment type="function">
    <text evidence="7">Methylates the 2'-O-ribose of nucleotides at positions 32 and 34 of the tRNA anticodon loop of substrate tRNAs.</text>
</comment>
<keyword evidence="1 7" id="KW-0963">Cytoplasm</keyword>
<protein>
    <recommendedName>
        <fullName evidence="7">Putative tRNA (cytidine(32)/guanosine(34)-2'-O)-methyltransferase</fullName>
        <ecNumber evidence="7">2.1.1.205</ecNumber>
    </recommendedName>
    <alternativeName>
        <fullName evidence="7">2'-O-ribose RNA methyltransferase TRM7 homolog</fullName>
    </alternativeName>
</protein>
<sequence>MGIRSKDKRDIYYRLAKEQGWRARSAFKLLQIDERFDLFKDVTKVVDLCAAPGSWSQVLSKKLKEKEDAKIVSVDLQPMAPIDNVICLQGDITSQKTSDEIISHFDGGNADLVVCDGAPDVTGLHDLDEYIQSQLLLAAFNISTFVMRPGGTFVSKIFRGRDSDLIFHQFQMFFKKVYLAKPRSSRASSIEAFVVAIDYCPPEGFVPSLRNPLMKDVDYEETAYERDQRRKDPANRHFVPFVVCGDLDGWSSDVSYNLPEGYVSLKPVQPPTEPAYKEVLEMKKEKNTDTLSEMMEKGCRMED</sequence>
<dbReference type="InterPro" id="IPR029063">
    <property type="entry name" value="SAM-dependent_MTases_sf"/>
</dbReference>
<comment type="catalytic activity">
    <reaction evidence="6 7">
        <text>cytidine(32)/guanosine(34) in tRNA + 2 S-adenosyl-L-methionine = 2'-O-methylcytidine(32)/2'-O-methylguanosine(34) in tRNA + 2 S-adenosyl-L-homocysteine + 2 H(+)</text>
        <dbReference type="Rhea" id="RHEA:42396"/>
        <dbReference type="Rhea" id="RHEA-COMP:10246"/>
        <dbReference type="Rhea" id="RHEA-COMP:10247"/>
        <dbReference type="ChEBI" id="CHEBI:15378"/>
        <dbReference type="ChEBI" id="CHEBI:57856"/>
        <dbReference type="ChEBI" id="CHEBI:59789"/>
        <dbReference type="ChEBI" id="CHEBI:74269"/>
        <dbReference type="ChEBI" id="CHEBI:74445"/>
        <dbReference type="ChEBI" id="CHEBI:74495"/>
        <dbReference type="ChEBI" id="CHEBI:82748"/>
        <dbReference type="EC" id="2.1.1.205"/>
    </reaction>
</comment>
<dbReference type="HAMAP" id="MF_03162">
    <property type="entry name" value="RNA_methyltr_E_TRM7"/>
    <property type="match status" value="1"/>
</dbReference>
<evidence type="ECO:0000256" key="1">
    <source>
        <dbReference type="ARBA" id="ARBA00022490"/>
    </source>
</evidence>
<feature type="binding site" evidence="7">
    <location>
        <position position="53"/>
    </location>
    <ligand>
        <name>S-adenosyl-L-methionine</name>
        <dbReference type="ChEBI" id="CHEBI:59789"/>
    </ligand>
</feature>
<feature type="active site" description="Proton acceptor" evidence="7">
    <location>
        <position position="156"/>
    </location>
</feature>
<evidence type="ECO:0000256" key="5">
    <source>
        <dbReference type="ARBA" id="ARBA00022694"/>
    </source>
</evidence>
<keyword evidence="5 7" id="KW-0819">tRNA processing</keyword>
<dbReference type="InterPro" id="IPR002877">
    <property type="entry name" value="RNA_MeTrfase_FtsJ_dom"/>
</dbReference>
<keyword evidence="3 7" id="KW-0808">Transferase</keyword>
<keyword evidence="2 7" id="KW-0489">Methyltransferase</keyword>
<keyword evidence="11" id="KW-1185">Reference proteome</keyword>
<feature type="binding site" evidence="7">
    <location>
        <position position="91"/>
    </location>
    <ligand>
        <name>S-adenosyl-L-methionine</name>
        <dbReference type="ChEBI" id="CHEBI:59789"/>
    </ligand>
</feature>
<dbReference type="EMBL" id="OU015568">
    <property type="protein sequence ID" value="CAG5088070.1"/>
    <property type="molecule type" value="Genomic_DNA"/>
</dbReference>
<evidence type="ECO:0000256" key="7">
    <source>
        <dbReference type="HAMAP-Rule" id="MF_03162"/>
    </source>
</evidence>
<keyword evidence="4 7" id="KW-0949">S-adenosyl-L-methionine</keyword>
<evidence type="ECO:0000313" key="10">
    <source>
        <dbReference type="EMBL" id="CAG5088070.1"/>
    </source>
</evidence>